<reference evidence="1" key="2">
    <citation type="journal article" date="2015" name="Fish Shellfish Immunol.">
        <title>Early steps in the European eel (Anguilla anguilla)-Vibrio vulnificus interaction in the gills: Role of the RtxA13 toxin.</title>
        <authorList>
            <person name="Callol A."/>
            <person name="Pajuelo D."/>
            <person name="Ebbesson L."/>
            <person name="Teles M."/>
            <person name="MacKenzie S."/>
            <person name="Amaro C."/>
        </authorList>
    </citation>
    <scope>NUCLEOTIDE SEQUENCE</scope>
</reference>
<reference evidence="1" key="1">
    <citation type="submission" date="2014-11" db="EMBL/GenBank/DDBJ databases">
        <authorList>
            <person name="Amaro Gonzalez C."/>
        </authorList>
    </citation>
    <scope>NUCLEOTIDE SEQUENCE</scope>
</reference>
<dbReference type="EMBL" id="GBXM01065161">
    <property type="protein sequence ID" value="JAH43416.1"/>
    <property type="molecule type" value="Transcribed_RNA"/>
</dbReference>
<protein>
    <submittedName>
        <fullName evidence="1">Uncharacterized protein</fullName>
    </submittedName>
</protein>
<accession>A0A0E9SQ41</accession>
<dbReference type="AlphaFoldDB" id="A0A0E9SQ41"/>
<sequence length="19" mass="2131">MLSLICIHNCSNLLPFQSP</sequence>
<name>A0A0E9SQ41_ANGAN</name>
<organism evidence="1">
    <name type="scientific">Anguilla anguilla</name>
    <name type="common">European freshwater eel</name>
    <name type="synonym">Muraena anguilla</name>
    <dbReference type="NCBI Taxonomy" id="7936"/>
    <lineage>
        <taxon>Eukaryota</taxon>
        <taxon>Metazoa</taxon>
        <taxon>Chordata</taxon>
        <taxon>Craniata</taxon>
        <taxon>Vertebrata</taxon>
        <taxon>Euteleostomi</taxon>
        <taxon>Actinopterygii</taxon>
        <taxon>Neopterygii</taxon>
        <taxon>Teleostei</taxon>
        <taxon>Anguilliformes</taxon>
        <taxon>Anguillidae</taxon>
        <taxon>Anguilla</taxon>
    </lineage>
</organism>
<proteinExistence type="predicted"/>
<evidence type="ECO:0000313" key="1">
    <source>
        <dbReference type="EMBL" id="JAH43416.1"/>
    </source>
</evidence>